<sequence length="756" mass="84353">MSGRRQSARLSAAQTRKDASENGATAQSGGGNASRAKTTSRPEGSMSEDDWDAGDESPADVDEHADSMSEGEYEGRRPAKKQKLDKSPPKTGKQTKTARSTGKGRKSNKDCLLVELPLDILFEIFGQCPPQDLISLSRTSHLLRTHLLSEASRTIWRAAREYADGPPVAPGMTEQQWAHILFGKPRCQSCNAPNVHRVDYGLQRRACVKCLKLNLVVTSRFSRVFPELDASILDLLRYTNIGGHSHGHASNSRFYWQKDIEDMALELEKLDQDIEAGVSDAGKKHTFISERKELLKAINQHGRICSTWTVNASLRREEEKAEMMRKRFNDIRTKFMEMGYVEEDIEAIKDASSVRQATVLTDRGWKIIRSSLEAEIRATKTERLRNERFRIANKLYNAYKRGLNASQWRTLPQESDVFDHPAFKGILDSENDDAKSTEADFASIVALLPEIVSSIQAARSVKLLELIQRPPAGPVPEDAEPGDIPPSLPHPHAVDSALAVFVCKRGCRYLSWMRGNRNATPAYIGQDSAATHNCAASPYHPWHHTEPSVKTVFELSDRGVRAAAALVQTVGLNDRATCAQMDTLNARFLCKTCMPTRSGGGLNYAVYSWRSAIIHFVSSHVDKQVPQWERLDDARAESLKRAETDTTLAWACNHCAEHIARCETRTKVIEHIKTKHDIAEPDVPHDLVRVLDLEQTPAMVHIPGPGSKAEFNCLRCEETASRARLFILEGVKSHLKAKHKVGAPVEGRDWKKSPNV</sequence>
<dbReference type="PROSITE" id="PS50181">
    <property type="entry name" value="FBOX"/>
    <property type="match status" value="1"/>
</dbReference>
<evidence type="ECO:0000259" key="2">
    <source>
        <dbReference type="PROSITE" id="PS50181"/>
    </source>
</evidence>
<organism evidence="3 4">
    <name type="scientific">Mycena chlorophos</name>
    <name type="common">Agaric fungus</name>
    <name type="synonym">Agaricus chlorophos</name>
    <dbReference type="NCBI Taxonomy" id="658473"/>
    <lineage>
        <taxon>Eukaryota</taxon>
        <taxon>Fungi</taxon>
        <taxon>Dikarya</taxon>
        <taxon>Basidiomycota</taxon>
        <taxon>Agaricomycotina</taxon>
        <taxon>Agaricomycetes</taxon>
        <taxon>Agaricomycetidae</taxon>
        <taxon>Agaricales</taxon>
        <taxon>Marasmiineae</taxon>
        <taxon>Mycenaceae</taxon>
        <taxon>Mycena</taxon>
    </lineage>
</organism>
<feature type="domain" description="F-box" evidence="2">
    <location>
        <begin position="110"/>
        <end position="159"/>
    </location>
</feature>
<feature type="compositionally biased region" description="Polar residues" evidence="1">
    <location>
        <begin position="1"/>
        <end position="14"/>
    </location>
</feature>
<proteinExistence type="predicted"/>
<feature type="compositionally biased region" description="Acidic residues" evidence="1">
    <location>
        <begin position="46"/>
        <end position="60"/>
    </location>
</feature>
<dbReference type="AlphaFoldDB" id="A0A8H6TLE4"/>
<feature type="region of interest" description="Disordered" evidence="1">
    <location>
        <begin position="1"/>
        <end position="106"/>
    </location>
</feature>
<dbReference type="SMART" id="SM00256">
    <property type="entry name" value="FBOX"/>
    <property type="match status" value="1"/>
</dbReference>
<dbReference type="Pfam" id="PF00646">
    <property type="entry name" value="F-box"/>
    <property type="match status" value="1"/>
</dbReference>
<dbReference type="CDD" id="cd09917">
    <property type="entry name" value="F-box_SF"/>
    <property type="match status" value="1"/>
</dbReference>
<evidence type="ECO:0000313" key="4">
    <source>
        <dbReference type="Proteomes" id="UP000613580"/>
    </source>
</evidence>
<dbReference type="SUPFAM" id="SSF81383">
    <property type="entry name" value="F-box domain"/>
    <property type="match status" value="1"/>
</dbReference>
<dbReference type="InterPro" id="IPR001810">
    <property type="entry name" value="F-box_dom"/>
</dbReference>
<reference evidence="3" key="1">
    <citation type="submission" date="2020-05" db="EMBL/GenBank/DDBJ databases">
        <title>Mycena genomes resolve the evolution of fungal bioluminescence.</title>
        <authorList>
            <person name="Tsai I.J."/>
        </authorList>
    </citation>
    <scope>NUCLEOTIDE SEQUENCE</scope>
    <source>
        <strain evidence="3">110903Hualien_Pintung</strain>
    </source>
</reference>
<dbReference type="EMBL" id="JACAZE010000003">
    <property type="protein sequence ID" value="KAF7318806.1"/>
    <property type="molecule type" value="Genomic_DNA"/>
</dbReference>
<feature type="compositionally biased region" description="Basic and acidic residues" evidence="1">
    <location>
        <begin position="61"/>
        <end position="88"/>
    </location>
</feature>
<keyword evidence="4" id="KW-1185">Reference proteome</keyword>
<dbReference type="OrthoDB" id="2322499at2759"/>
<dbReference type="InterPro" id="IPR036047">
    <property type="entry name" value="F-box-like_dom_sf"/>
</dbReference>
<comment type="caution">
    <text evidence="3">The sequence shown here is derived from an EMBL/GenBank/DDBJ whole genome shotgun (WGS) entry which is preliminary data.</text>
</comment>
<protein>
    <submittedName>
        <fullName evidence="3">F-box domain-containing protein</fullName>
    </submittedName>
</protein>
<gene>
    <name evidence="3" type="ORF">HMN09_00215900</name>
</gene>
<dbReference type="Proteomes" id="UP000613580">
    <property type="component" value="Unassembled WGS sequence"/>
</dbReference>
<evidence type="ECO:0000313" key="3">
    <source>
        <dbReference type="EMBL" id="KAF7318806.1"/>
    </source>
</evidence>
<accession>A0A8H6TLE4</accession>
<name>A0A8H6TLE4_MYCCL</name>
<evidence type="ECO:0000256" key="1">
    <source>
        <dbReference type="SAM" id="MobiDB-lite"/>
    </source>
</evidence>